<proteinExistence type="predicted"/>
<dbReference type="AlphaFoldDB" id="C1MV79"/>
<dbReference type="OMA" id="HETIDGP"/>
<evidence type="ECO:0000256" key="1">
    <source>
        <dbReference type="SAM" id="MobiDB-lite"/>
    </source>
</evidence>
<dbReference type="GeneID" id="9685061"/>
<reference evidence="2 3" key="1">
    <citation type="journal article" date="2009" name="Science">
        <title>Green evolution and dynamic adaptations revealed by genomes of the marine picoeukaryotes Micromonas.</title>
        <authorList>
            <person name="Worden A.Z."/>
            <person name="Lee J.H."/>
            <person name="Mock T."/>
            <person name="Rouze P."/>
            <person name="Simmons M.P."/>
            <person name="Aerts A.L."/>
            <person name="Allen A.E."/>
            <person name="Cuvelier M.L."/>
            <person name="Derelle E."/>
            <person name="Everett M.V."/>
            <person name="Foulon E."/>
            <person name="Grimwood J."/>
            <person name="Gundlach H."/>
            <person name="Henrissat B."/>
            <person name="Napoli C."/>
            <person name="McDonald S.M."/>
            <person name="Parker M.S."/>
            <person name="Rombauts S."/>
            <person name="Salamov A."/>
            <person name="Von Dassow P."/>
            <person name="Badger J.H."/>
            <person name="Coutinho P.M."/>
            <person name="Demir E."/>
            <person name="Dubchak I."/>
            <person name="Gentemann C."/>
            <person name="Eikrem W."/>
            <person name="Gready J.E."/>
            <person name="John U."/>
            <person name="Lanier W."/>
            <person name="Lindquist E.A."/>
            <person name="Lucas S."/>
            <person name="Mayer K.F."/>
            <person name="Moreau H."/>
            <person name="Not F."/>
            <person name="Otillar R."/>
            <person name="Panaud O."/>
            <person name="Pangilinan J."/>
            <person name="Paulsen I."/>
            <person name="Piegu B."/>
            <person name="Poliakov A."/>
            <person name="Robbens S."/>
            <person name="Schmutz J."/>
            <person name="Toulza E."/>
            <person name="Wyss T."/>
            <person name="Zelensky A."/>
            <person name="Zhou K."/>
            <person name="Armbrust E.V."/>
            <person name="Bhattacharya D."/>
            <person name="Goodenough U.W."/>
            <person name="Van de Peer Y."/>
            <person name="Grigoriev I.V."/>
        </authorList>
    </citation>
    <scope>NUCLEOTIDE SEQUENCE [LARGE SCALE GENOMIC DNA]</scope>
    <source>
        <strain evidence="2 3">CCMP1545</strain>
    </source>
</reference>
<dbReference type="OrthoDB" id="568015at2759"/>
<accession>C1MV79</accession>
<feature type="region of interest" description="Disordered" evidence="1">
    <location>
        <begin position="272"/>
        <end position="306"/>
    </location>
</feature>
<sequence length="306" mass="35619">MSALPEPPAAEFFNAPARSREERMAMNDKDALERLRLGNRRGGHYRYDPEDMYTNPIVPMKKAAAFISEAERFGTNAAAEEFEHRQRKILEKEEFFERKRMATYEKETARWGKVHQQDAYFDQRAEDLKEEPISNNNKSKVEYDPITLQYRDSYGGQMLRYEDEHVKYKSALRREFLQRHLKSSVEYNTITGEPLVDRFVMPDRPQPPPEPAPREREQIGPFRVDALYGDELETHETIDGPRNKWELESAKFDGAHVPGAHTREEYEWLGLGHPKSNYLKPPREGKNGYDGETWGALGPIDGKNLK</sequence>
<protein>
    <submittedName>
        <fullName evidence="2">Predicted protein</fullName>
    </submittedName>
</protein>
<feature type="region of interest" description="Disordered" evidence="1">
    <location>
        <begin position="198"/>
        <end position="218"/>
    </location>
</feature>
<organism evidence="3">
    <name type="scientific">Micromonas pusilla (strain CCMP1545)</name>
    <name type="common">Picoplanktonic green alga</name>
    <dbReference type="NCBI Taxonomy" id="564608"/>
    <lineage>
        <taxon>Eukaryota</taxon>
        <taxon>Viridiplantae</taxon>
        <taxon>Chlorophyta</taxon>
        <taxon>Mamiellophyceae</taxon>
        <taxon>Mamiellales</taxon>
        <taxon>Mamiellaceae</taxon>
        <taxon>Micromonas</taxon>
    </lineage>
</organism>
<dbReference type="Proteomes" id="UP000001876">
    <property type="component" value="Unassembled WGS sequence"/>
</dbReference>
<gene>
    <name evidence="2" type="ORF">MICPUCDRAFT_47601</name>
</gene>
<dbReference type="eggNOG" id="ENOG502QXTP">
    <property type="taxonomic scope" value="Eukaryota"/>
</dbReference>
<dbReference type="RefSeq" id="XP_003059621.1">
    <property type="nucleotide sequence ID" value="XM_003059575.1"/>
</dbReference>
<evidence type="ECO:0000313" key="3">
    <source>
        <dbReference type="Proteomes" id="UP000001876"/>
    </source>
</evidence>
<keyword evidence="3" id="KW-1185">Reference proteome</keyword>
<dbReference type="EMBL" id="GG663740">
    <property type="protein sequence ID" value="EEH56753.1"/>
    <property type="molecule type" value="Genomic_DNA"/>
</dbReference>
<dbReference type="STRING" id="564608.C1MV79"/>
<name>C1MV79_MICPC</name>
<dbReference type="KEGG" id="mpp:MICPUCDRAFT_47601"/>
<evidence type="ECO:0000313" key="2">
    <source>
        <dbReference type="EMBL" id="EEH56753.1"/>
    </source>
</evidence>